<protein>
    <submittedName>
        <fullName evidence="4">Uu.00g121200.m01.CDS01</fullName>
    </submittedName>
</protein>
<feature type="compositionally biased region" description="Polar residues" evidence="1">
    <location>
        <begin position="68"/>
        <end position="80"/>
    </location>
</feature>
<keyword evidence="2" id="KW-1133">Transmembrane helix</keyword>
<proteinExistence type="predicted"/>
<organism evidence="4 5">
    <name type="scientific">Anthostomella pinea</name>
    <dbReference type="NCBI Taxonomy" id="933095"/>
    <lineage>
        <taxon>Eukaryota</taxon>
        <taxon>Fungi</taxon>
        <taxon>Dikarya</taxon>
        <taxon>Ascomycota</taxon>
        <taxon>Pezizomycotina</taxon>
        <taxon>Sordariomycetes</taxon>
        <taxon>Xylariomycetidae</taxon>
        <taxon>Xylariales</taxon>
        <taxon>Xylariaceae</taxon>
        <taxon>Anthostomella</taxon>
    </lineage>
</organism>
<keyword evidence="2" id="KW-0812">Transmembrane</keyword>
<name>A0AAI8YHB1_9PEZI</name>
<evidence type="ECO:0000256" key="1">
    <source>
        <dbReference type="SAM" id="MobiDB-lite"/>
    </source>
</evidence>
<feature type="signal peptide" evidence="3">
    <location>
        <begin position="1"/>
        <end position="20"/>
    </location>
</feature>
<keyword evidence="5" id="KW-1185">Reference proteome</keyword>
<dbReference type="PANTHER" id="PTHR36854">
    <property type="entry name" value="CHROMOSOME 9, WHOLE GENOME SHOTGUN SEQUENCE"/>
    <property type="match status" value="1"/>
</dbReference>
<feature type="compositionally biased region" description="Low complexity" evidence="1">
    <location>
        <begin position="48"/>
        <end position="67"/>
    </location>
</feature>
<keyword evidence="2" id="KW-0472">Membrane</keyword>
<dbReference type="EMBL" id="CAUWAG010000007">
    <property type="protein sequence ID" value="CAJ2504726.1"/>
    <property type="molecule type" value="Genomic_DNA"/>
</dbReference>
<sequence>MPPLHFLLLLLGVFASYAAASSAPVLIAAPTYCKCTCFKNSTLIQLGPQTSPGSTPGTTTTSTETFTNSKKIQQVEQQQHGLRSPDPDLGPDSGLDTRAASSSCTQCTRAFCLSLALPICKEAEETDVVATCFQRDSRKDQIIVWGFILGTAGLLGWAAAKRVIEMRAGKKAAAALGLPHSGPGGGGGIPARDRGAYIPVAGERGG</sequence>
<dbReference type="AlphaFoldDB" id="A0AAI8YHB1"/>
<comment type="caution">
    <text evidence="4">The sequence shown here is derived from an EMBL/GenBank/DDBJ whole genome shotgun (WGS) entry which is preliminary data.</text>
</comment>
<evidence type="ECO:0000256" key="2">
    <source>
        <dbReference type="SAM" id="Phobius"/>
    </source>
</evidence>
<keyword evidence="3" id="KW-0732">Signal</keyword>
<evidence type="ECO:0000256" key="3">
    <source>
        <dbReference type="SAM" id="SignalP"/>
    </source>
</evidence>
<evidence type="ECO:0000313" key="4">
    <source>
        <dbReference type="EMBL" id="CAJ2504726.1"/>
    </source>
</evidence>
<dbReference type="PANTHER" id="PTHR36854:SF1">
    <property type="entry name" value="TRANSMEMBRANE PROTEIN"/>
    <property type="match status" value="1"/>
</dbReference>
<feature type="transmembrane region" description="Helical" evidence="2">
    <location>
        <begin position="142"/>
        <end position="160"/>
    </location>
</feature>
<reference evidence="4" key="1">
    <citation type="submission" date="2023-10" db="EMBL/GenBank/DDBJ databases">
        <authorList>
            <person name="Hackl T."/>
        </authorList>
    </citation>
    <scope>NUCLEOTIDE SEQUENCE</scope>
</reference>
<evidence type="ECO:0000313" key="5">
    <source>
        <dbReference type="Proteomes" id="UP001295740"/>
    </source>
</evidence>
<accession>A0AAI8YHB1</accession>
<feature type="chain" id="PRO_5042504804" evidence="3">
    <location>
        <begin position="21"/>
        <end position="206"/>
    </location>
</feature>
<feature type="region of interest" description="Disordered" evidence="1">
    <location>
        <begin position="48"/>
        <end position="97"/>
    </location>
</feature>
<gene>
    <name evidence="4" type="ORF">KHLLAP_LOCUS5194</name>
</gene>
<dbReference type="Proteomes" id="UP001295740">
    <property type="component" value="Unassembled WGS sequence"/>
</dbReference>